<sequence length="219" mass="23986">MEAEPPAHIEGGEFVCSTCGLTEHYTYKGKQPPFCKKISFIDDSYIMKDPFSPPNKNQFLLLGSDCHLCNKQVCQSQNCSLFYSKRFCQTCAADNIGYFPVQIQQKLKKHNWCVGPDERRVPRHLGGCLCGSSGRPRRSCLRRGEGQSDETDGPASVAKLANALVVFSSTAEDGEIEVRISVGTATTEYGPGPTEMESASGPYGCYMLLGGLNIHTRVS</sequence>
<evidence type="ECO:0000256" key="2">
    <source>
        <dbReference type="ARBA" id="ARBA00014801"/>
    </source>
</evidence>
<comment type="similarity">
    <text evidence="1">Belongs to the CDPF1 family.</text>
</comment>
<dbReference type="InterPro" id="IPR018785">
    <property type="entry name" value="CDPF1_dom"/>
</dbReference>
<reference evidence="4" key="1">
    <citation type="submission" date="2020-11" db="EMBL/GenBank/DDBJ databases">
        <authorList>
            <person name="Tran Van P."/>
        </authorList>
    </citation>
    <scope>NUCLEOTIDE SEQUENCE</scope>
</reference>
<evidence type="ECO:0000259" key="3">
    <source>
        <dbReference type="Pfam" id="PF10170"/>
    </source>
</evidence>
<feature type="domain" description="Cysteine-rich DPF motif" evidence="3">
    <location>
        <begin position="14"/>
        <end position="108"/>
    </location>
</feature>
<dbReference type="AlphaFoldDB" id="A0A7R9HSP4"/>
<dbReference type="PRINTS" id="PR01995">
    <property type="entry name" value="UPF0595"/>
</dbReference>
<gene>
    <name evidence="4" type="ORF">TMSB3V08_LOCUS10179</name>
</gene>
<evidence type="ECO:0000313" key="4">
    <source>
        <dbReference type="EMBL" id="CAD7433507.1"/>
    </source>
</evidence>
<protein>
    <recommendedName>
        <fullName evidence="2">Cysteine-rich DPF motif domain-containing protein 1</fullName>
    </recommendedName>
</protein>
<dbReference type="InterPro" id="IPR042426">
    <property type="entry name" value="CDPF1"/>
</dbReference>
<evidence type="ECO:0000256" key="1">
    <source>
        <dbReference type="ARBA" id="ARBA00007917"/>
    </source>
</evidence>
<organism evidence="4">
    <name type="scientific">Timema monikensis</name>
    <dbReference type="NCBI Taxonomy" id="170555"/>
    <lineage>
        <taxon>Eukaryota</taxon>
        <taxon>Metazoa</taxon>
        <taxon>Ecdysozoa</taxon>
        <taxon>Arthropoda</taxon>
        <taxon>Hexapoda</taxon>
        <taxon>Insecta</taxon>
        <taxon>Pterygota</taxon>
        <taxon>Neoptera</taxon>
        <taxon>Polyneoptera</taxon>
        <taxon>Phasmatodea</taxon>
        <taxon>Timematodea</taxon>
        <taxon>Timematoidea</taxon>
        <taxon>Timematidae</taxon>
        <taxon>Timema</taxon>
    </lineage>
</organism>
<proteinExistence type="inferred from homology"/>
<dbReference type="PANTHER" id="PTHR31849">
    <property type="entry name" value="CYSTEINE-RICH PDF MOTIF DOMAIN-CONTAINING PROTEIN 1"/>
    <property type="match status" value="1"/>
</dbReference>
<dbReference type="EMBL" id="OB796503">
    <property type="protein sequence ID" value="CAD7433507.1"/>
    <property type="molecule type" value="Genomic_DNA"/>
</dbReference>
<dbReference type="PANTHER" id="PTHR31849:SF1">
    <property type="entry name" value="CYSTEINE-RICH DPF MOTIF DOMAIN-CONTAINING PROTEIN 1"/>
    <property type="match status" value="1"/>
</dbReference>
<accession>A0A7R9HSP4</accession>
<dbReference type="Pfam" id="PF10170">
    <property type="entry name" value="C6_DPF"/>
    <property type="match status" value="1"/>
</dbReference>
<name>A0A7R9HSP4_9NEOP</name>